<accession>A0ABQ4WUZ0</accession>
<dbReference type="EMBL" id="BQNB010008949">
    <property type="protein sequence ID" value="GJS56625.1"/>
    <property type="molecule type" value="Genomic_DNA"/>
</dbReference>
<keyword evidence="4" id="KW-1185">Reference proteome</keyword>
<dbReference type="SUPFAM" id="SSF56672">
    <property type="entry name" value="DNA/RNA polymerases"/>
    <property type="match status" value="1"/>
</dbReference>
<dbReference type="InterPro" id="IPR043502">
    <property type="entry name" value="DNA/RNA_pol_sf"/>
</dbReference>
<proteinExistence type="predicted"/>
<evidence type="ECO:0000313" key="3">
    <source>
        <dbReference type="EMBL" id="GJS56625.1"/>
    </source>
</evidence>
<dbReference type="Gene3D" id="3.30.70.270">
    <property type="match status" value="1"/>
</dbReference>
<reference evidence="3" key="2">
    <citation type="submission" date="2022-01" db="EMBL/GenBank/DDBJ databases">
        <authorList>
            <person name="Yamashiro T."/>
            <person name="Shiraishi A."/>
            <person name="Satake H."/>
            <person name="Nakayama K."/>
        </authorList>
    </citation>
    <scope>NUCLEOTIDE SEQUENCE</scope>
</reference>
<dbReference type="InterPro" id="IPR043128">
    <property type="entry name" value="Rev_trsase/Diguanyl_cyclase"/>
</dbReference>
<evidence type="ECO:0000256" key="1">
    <source>
        <dbReference type="PROSITE-ProRule" id="PRU00047"/>
    </source>
</evidence>
<gene>
    <name evidence="3" type="ORF">Tco_0629987</name>
</gene>
<dbReference type="InterPro" id="IPR053134">
    <property type="entry name" value="RNA-dir_DNA_polymerase"/>
</dbReference>
<dbReference type="PROSITE" id="PS50158">
    <property type="entry name" value="ZF_CCHC"/>
    <property type="match status" value="1"/>
</dbReference>
<organism evidence="3 4">
    <name type="scientific">Tanacetum coccineum</name>
    <dbReference type="NCBI Taxonomy" id="301880"/>
    <lineage>
        <taxon>Eukaryota</taxon>
        <taxon>Viridiplantae</taxon>
        <taxon>Streptophyta</taxon>
        <taxon>Embryophyta</taxon>
        <taxon>Tracheophyta</taxon>
        <taxon>Spermatophyta</taxon>
        <taxon>Magnoliopsida</taxon>
        <taxon>eudicotyledons</taxon>
        <taxon>Gunneridae</taxon>
        <taxon>Pentapetalae</taxon>
        <taxon>asterids</taxon>
        <taxon>campanulids</taxon>
        <taxon>Asterales</taxon>
        <taxon>Asteraceae</taxon>
        <taxon>Asteroideae</taxon>
        <taxon>Anthemideae</taxon>
        <taxon>Anthemidinae</taxon>
        <taxon>Tanacetum</taxon>
    </lineage>
</organism>
<dbReference type="PANTHER" id="PTHR24559:SF444">
    <property type="entry name" value="REVERSE TRANSCRIPTASE DOMAIN-CONTAINING PROTEIN"/>
    <property type="match status" value="1"/>
</dbReference>
<protein>
    <submittedName>
        <fullName evidence="3">Reverse transcriptase domain-containing protein</fullName>
    </submittedName>
</protein>
<keyword evidence="1" id="KW-0862">Zinc</keyword>
<keyword evidence="3" id="KW-0808">Transferase</keyword>
<evidence type="ECO:0000313" key="4">
    <source>
        <dbReference type="Proteomes" id="UP001151760"/>
    </source>
</evidence>
<evidence type="ECO:0000259" key="2">
    <source>
        <dbReference type="PROSITE" id="PS50158"/>
    </source>
</evidence>
<feature type="domain" description="CCHC-type" evidence="2">
    <location>
        <begin position="27"/>
        <end position="42"/>
    </location>
</feature>
<keyword evidence="1" id="KW-0479">Metal-binding</keyword>
<comment type="caution">
    <text evidence="3">The sequence shown here is derived from an EMBL/GenBank/DDBJ whole genome shotgun (WGS) entry which is preliminary data.</text>
</comment>
<keyword evidence="1" id="KW-0863">Zinc-finger</keyword>
<dbReference type="PANTHER" id="PTHR24559">
    <property type="entry name" value="TRANSPOSON TY3-I GAG-POL POLYPROTEIN"/>
    <property type="match status" value="1"/>
</dbReference>
<dbReference type="GO" id="GO:0003964">
    <property type="term" value="F:RNA-directed DNA polymerase activity"/>
    <property type="evidence" value="ECO:0007669"/>
    <property type="project" value="UniProtKB-KW"/>
</dbReference>
<name>A0ABQ4WUZ0_9ASTR</name>
<reference evidence="3" key="1">
    <citation type="journal article" date="2022" name="Int. J. Mol. Sci.">
        <title>Draft Genome of Tanacetum Coccineum: Genomic Comparison of Closely Related Tanacetum-Family Plants.</title>
        <authorList>
            <person name="Yamashiro T."/>
            <person name="Shiraishi A."/>
            <person name="Nakayama K."/>
            <person name="Satake H."/>
        </authorList>
    </citation>
    <scope>NUCLEOTIDE SEQUENCE</scope>
</reference>
<dbReference type="CDD" id="cd00303">
    <property type="entry name" value="retropepsin_like"/>
    <property type="match status" value="1"/>
</dbReference>
<dbReference type="InterPro" id="IPR001878">
    <property type="entry name" value="Znf_CCHC"/>
</dbReference>
<keyword evidence="3" id="KW-0695">RNA-directed DNA polymerase</keyword>
<keyword evidence="3" id="KW-0548">Nucleotidyltransferase</keyword>
<sequence length="316" mass="35947">MARDCRTPVRHAEPIRAVRPRDGQRACYECGSLDHLRLNCPKWNRGRNQSGNQLALEGNRNTRGNENRARGRAFNVNAIDALQDPNVVTGTALLNEKPSIANPRYVIEVANGKKEEVDRIFCGCRLELGDSIFPIDLIPLGQGSFDVIVGMDWSDARSKVVISTSAFGDASTGQKYYRSARQGIIQPKSLTMERAIFSKRQDYVYIKETKKDHENHLRLMLDLLRKEKLYAKFSKCEFWLQEIAKPLTSLTQKNQKYEWGEKQEEAFQTKERVKPRRVRAMDVTIQSGVKGLTLAAQVEAFKDENMIAEGLNGRDQ</sequence>
<dbReference type="Pfam" id="PF08284">
    <property type="entry name" value="RVP_2"/>
    <property type="match status" value="1"/>
</dbReference>
<dbReference type="Proteomes" id="UP001151760">
    <property type="component" value="Unassembled WGS sequence"/>
</dbReference>